<organism evidence="1">
    <name type="scientific">Dictyota dichotoma</name>
    <dbReference type="NCBI Taxonomy" id="2876"/>
    <lineage>
        <taxon>Eukaryota</taxon>
        <taxon>Sar</taxon>
        <taxon>Stramenopiles</taxon>
        <taxon>Ochrophyta</taxon>
        <taxon>PX clade</taxon>
        <taxon>Phaeophyceae</taxon>
        <taxon>Dictyotales</taxon>
        <taxon>Dictyotaceae</taxon>
        <taxon>Dictyota</taxon>
    </lineage>
</organism>
<keyword evidence="1" id="KW-0687">Ribonucleoprotein</keyword>
<dbReference type="RefSeq" id="YP_448704.1">
    <property type="nucleotide sequence ID" value="NC_007685.1"/>
</dbReference>
<gene>
    <name evidence="1" type="primary">rpl31</name>
</gene>
<proteinExistence type="predicted"/>
<dbReference type="EMBL" id="AY500368">
    <property type="protein sequence ID" value="AAS79089.1"/>
    <property type="molecule type" value="Genomic_DNA"/>
</dbReference>
<protein>
    <submittedName>
        <fullName evidence="1">Ribosomal protein L31</fullName>
    </submittedName>
</protein>
<dbReference type="GO" id="GO:0005840">
    <property type="term" value="C:ribosome"/>
    <property type="evidence" value="ECO:0007669"/>
    <property type="project" value="UniProtKB-KW"/>
</dbReference>
<evidence type="ECO:0000313" key="1">
    <source>
        <dbReference type="EMBL" id="AAS79089.1"/>
    </source>
</evidence>
<geneLocation type="mitochondrion" evidence="1"/>
<sequence>MKSVFSCFILSNGGLLVTEKPCFKSVLVHNILVKDSVNHPLWSSLFGEPQTEVSKFIGRFNIKNRK</sequence>
<keyword evidence="1" id="KW-0496">Mitochondrion</keyword>
<dbReference type="AlphaFoldDB" id="Q2TUA6"/>
<dbReference type="GeneID" id="3860843"/>
<reference evidence="1" key="1">
    <citation type="submission" date="2003-12" db="EMBL/GenBank/DDBJ databases">
        <authorList>
            <person name="Oudot-Le Secq M.-P."/>
            <person name="Stam W.T."/>
            <person name="Olsen J.L."/>
        </authorList>
    </citation>
    <scope>NUCLEOTIDE SEQUENCE</scope>
</reference>
<accession>Q2TUA6</accession>
<name>Q2TUA6_DICDH</name>
<reference evidence="1" key="2">
    <citation type="journal article" date="2006" name="Curr. Genet.">
        <title>Complete mitochondrial genomes of the three brown algae (Heterokonta: Phaeophyceae) Dictyota dichotoma, Fucus vesiculosus and Desmarestia viridis.</title>
        <authorList>
            <person name="Oudot-Le Secq M.P."/>
            <person name="Loiseaux-de Goer S."/>
            <person name="Stam W.T."/>
            <person name="Olsen J.L."/>
        </authorList>
    </citation>
    <scope>NUCLEOTIDE SEQUENCE</scope>
</reference>
<keyword evidence="1" id="KW-0689">Ribosomal protein</keyword>